<keyword evidence="13" id="KW-1185">Reference proteome</keyword>
<dbReference type="GO" id="GO:0022857">
    <property type="term" value="F:transmembrane transporter activity"/>
    <property type="evidence" value="ECO:0007669"/>
    <property type="project" value="InterPro"/>
</dbReference>
<evidence type="ECO:0000256" key="8">
    <source>
        <dbReference type="ARBA" id="ARBA00023136"/>
    </source>
</evidence>
<keyword evidence="7 11" id="KW-1133">Transmembrane helix</keyword>
<evidence type="ECO:0000256" key="7">
    <source>
        <dbReference type="ARBA" id="ARBA00022989"/>
    </source>
</evidence>
<evidence type="ECO:0000313" key="12">
    <source>
        <dbReference type="EMBL" id="KFE33922.1"/>
    </source>
</evidence>
<dbReference type="RefSeq" id="WP_038148002.1">
    <property type="nucleotide sequence ID" value="NZ_AQRC01000014.1"/>
</dbReference>
<dbReference type="AlphaFoldDB" id="A0A085TT75"/>
<dbReference type="STRING" id="1317124.DW2_15690"/>
<keyword evidence="8 11" id="KW-0472">Membrane</keyword>
<dbReference type="InterPro" id="IPR001851">
    <property type="entry name" value="ABC_transp_permease"/>
</dbReference>
<keyword evidence="3" id="KW-1003">Cell membrane</keyword>
<keyword evidence="5" id="KW-0762">Sugar transport</keyword>
<keyword evidence="6 11" id="KW-0812">Transmembrane</keyword>
<organism evidence="12 13">
    <name type="scientific">Thioclava atlantica</name>
    <dbReference type="NCBI Taxonomy" id="1317124"/>
    <lineage>
        <taxon>Bacteria</taxon>
        <taxon>Pseudomonadati</taxon>
        <taxon>Pseudomonadota</taxon>
        <taxon>Alphaproteobacteria</taxon>
        <taxon>Rhodobacterales</taxon>
        <taxon>Paracoccaceae</taxon>
        <taxon>Thioclava</taxon>
    </lineage>
</organism>
<name>A0A085TT75_9RHOB</name>
<evidence type="ECO:0000313" key="13">
    <source>
        <dbReference type="Proteomes" id="UP000028607"/>
    </source>
</evidence>
<dbReference type="Proteomes" id="UP000028607">
    <property type="component" value="Unassembled WGS sequence"/>
</dbReference>
<comment type="function">
    <text evidence="9">Part of the binding-protein-dependent transport system for D-xylose. Probably responsible for the translocation of the substrate across the membrane.</text>
</comment>
<dbReference type="Pfam" id="PF02653">
    <property type="entry name" value="BPD_transp_2"/>
    <property type="match status" value="1"/>
</dbReference>
<gene>
    <name evidence="12" type="ORF">DW2_15690</name>
</gene>
<proteinExistence type="predicted"/>
<keyword evidence="4" id="KW-0997">Cell inner membrane</keyword>
<evidence type="ECO:0000256" key="11">
    <source>
        <dbReference type="SAM" id="Phobius"/>
    </source>
</evidence>
<evidence type="ECO:0000256" key="9">
    <source>
        <dbReference type="ARBA" id="ARBA00035611"/>
    </source>
</evidence>
<reference evidence="13" key="1">
    <citation type="submission" date="2013-04" db="EMBL/GenBank/DDBJ databases">
        <title>Thioclava sp. 13D2W-2 Genome Sequencing.</title>
        <authorList>
            <person name="Lai Q."/>
            <person name="Li G."/>
            <person name="Shao Z."/>
        </authorList>
    </citation>
    <scope>NUCLEOTIDE SEQUENCE [LARGE SCALE GENOMIC DNA]</scope>
    <source>
        <strain evidence="13">13D2W-2</strain>
    </source>
</reference>
<keyword evidence="2" id="KW-0813">Transport</keyword>
<dbReference type="OrthoDB" id="192433at2"/>
<comment type="caution">
    <text evidence="12">The sequence shown here is derived from an EMBL/GenBank/DDBJ whole genome shotgun (WGS) entry which is preliminary data.</text>
</comment>
<dbReference type="EMBL" id="AQRC01000014">
    <property type="protein sequence ID" value="KFE33922.1"/>
    <property type="molecule type" value="Genomic_DNA"/>
</dbReference>
<dbReference type="PANTHER" id="PTHR32196">
    <property type="entry name" value="ABC TRANSPORTER PERMEASE PROTEIN YPHD-RELATED-RELATED"/>
    <property type="match status" value="1"/>
</dbReference>
<feature type="transmembrane region" description="Helical" evidence="11">
    <location>
        <begin position="339"/>
        <end position="359"/>
    </location>
</feature>
<evidence type="ECO:0000256" key="2">
    <source>
        <dbReference type="ARBA" id="ARBA00022448"/>
    </source>
</evidence>
<feature type="transmembrane region" description="Helical" evidence="11">
    <location>
        <begin position="125"/>
        <end position="149"/>
    </location>
</feature>
<feature type="transmembrane region" description="Helical" evidence="11">
    <location>
        <begin position="33"/>
        <end position="54"/>
    </location>
</feature>
<evidence type="ECO:0000256" key="5">
    <source>
        <dbReference type="ARBA" id="ARBA00022597"/>
    </source>
</evidence>
<evidence type="ECO:0000256" key="6">
    <source>
        <dbReference type="ARBA" id="ARBA00022692"/>
    </source>
</evidence>
<dbReference type="GO" id="GO:0005886">
    <property type="term" value="C:plasma membrane"/>
    <property type="evidence" value="ECO:0007669"/>
    <property type="project" value="UniProtKB-SubCell"/>
</dbReference>
<feature type="transmembrane region" description="Helical" evidence="11">
    <location>
        <begin position="281"/>
        <end position="306"/>
    </location>
</feature>
<feature type="transmembrane region" description="Helical" evidence="11">
    <location>
        <begin position="371"/>
        <end position="396"/>
    </location>
</feature>
<comment type="subcellular location">
    <subcellularLocation>
        <location evidence="1">Cell membrane</location>
        <topology evidence="1">Multi-pass membrane protein</topology>
    </subcellularLocation>
</comment>
<evidence type="ECO:0000256" key="10">
    <source>
        <dbReference type="ARBA" id="ARBA00035686"/>
    </source>
</evidence>
<dbReference type="eggNOG" id="COG4214">
    <property type="taxonomic scope" value="Bacteria"/>
</dbReference>
<feature type="transmembrane region" description="Helical" evidence="11">
    <location>
        <begin position="66"/>
        <end position="88"/>
    </location>
</feature>
<dbReference type="PANTHER" id="PTHR32196:SF32">
    <property type="entry name" value="XYLOSE TRANSPORT SYSTEM PERMEASE PROTEIN XYLH"/>
    <property type="match status" value="1"/>
</dbReference>
<evidence type="ECO:0000256" key="3">
    <source>
        <dbReference type="ARBA" id="ARBA00022475"/>
    </source>
</evidence>
<accession>A0A085TT75</accession>
<evidence type="ECO:0000256" key="1">
    <source>
        <dbReference type="ARBA" id="ARBA00004651"/>
    </source>
</evidence>
<evidence type="ECO:0000256" key="4">
    <source>
        <dbReference type="ARBA" id="ARBA00022519"/>
    </source>
</evidence>
<dbReference type="CDD" id="cd06579">
    <property type="entry name" value="TM_PBP1_transp_AraH_like"/>
    <property type="match status" value="1"/>
</dbReference>
<sequence>MTQTSSATRQDGASPHTSAIGRFLRATEIDTRLLGMIGALALIWIGFHLYGATFKGFGAFLTPRNLWNLSVQTASIGIMATGMVLVIITRHIDLSVGSMLGVCAVVMGVVQVQVLPGLIGFGNPAIWIIAAIIGMAVGTMIGAFHGFIIAYGKVPAFIVTLGGLLVWRGVAYLITRGETIAPLDETFKLLGGGPYGAIGETGSWIVGLLGCAGVLWLLWNGRKRRRSYEFPLRPLWAEGVLGTIGCVLIIGAVLVVNAYPWPKGIVRQYAKANNIEVPDGGLFISHGFAIPVLILVAVGIAMTVLLNRTRFGRYVLAIGGNPDAAELAGINTRLMTVKIFALMGLLTGLSSVVASARLGSATNSLGTLDELYVIAAAVIGGTSLAGGVGTIYGAILGAFVMQSLQTGMVLIGFDSAMQQIVVGSVLVFAVFIDTIYRRNLK</sequence>
<feature type="transmembrane region" description="Helical" evidence="11">
    <location>
        <begin position="240"/>
        <end position="261"/>
    </location>
</feature>
<feature type="transmembrane region" description="Helical" evidence="11">
    <location>
        <begin position="100"/>
        <end position="119"/>
    </location>
</feature>
<dbReference type="PATRIC" id="fig|1317124.6.peg.3157"/>
<feature type="transmembrane region" description="Helical" evidence="11">
    <location>
        <begin position="408"/>
        <end position="432"/>
    </location>
</feature>
<reference evidence="12 13" key="2">
    <citation type="journal article" date="2015" name="Antonie Van Leeuwenhoek">
        <title>Thioclava indica sp. nov., isolated from surface seawater of the Indian Ocean.</title>
        <authorList>
            <person name="Liu Y."/>
            <person name="Lai Q."/>
            <person name="Du J."/>
            <person name="Xu H."/>
            <person name="Jiang L."/>
            <person name="Shao Z."/>
        </authorList>
    </citation>
    <scope>NUCLEOTIDE SEQUENCE [LARGE SCALE GENOMIC DNA]</scope>
    <source>
        <strain evidence="12 13">13D2W-2</strain>
    </source>
</reference>
<feature type="transmembrane region" description="Helical" evidence="11">
    <location>
        <begin position="195"/>
        <end position="219"/>
    </location>
</feature>
<feature type="transmembrane region" description="Helical" evidence="11">
    <location>
        <begin position="156"/>
        <end position="175"/>
    </location>
</feature>
<protein>
    <recommendedName>
        <fullName evidence="10">Xylose transport system permease protein XylH</fullName>
    </recommendedName>
</protein>